<dbReference type="Proteomes" id="UP000250235">
    <property type="component" value="Unassembled WGS sequence"/>
</dbReference>
<evidence type="ECO:0000313" key="3">
    <source>
        <dbReference type="Proteomes" id="UP000250235"/>
    </source>
</evidence>
<protein>
    <submittedName>
        <fullName evidence="2">Uncharacterized protein</fullName>
    </submittedName>
</protein>
<feature type="compositionally biased region" description="Low complexity" evidence="1">
    <location>
        <begin position="237"/>
        <end position="249"/>
    </location>
</feature>
<dbReference type="AlphaFoldDB" id="A0A2Z7D9U3"/>
<reference evidence="2 3" key="1">
    <citation type="journal article" date="2015" name="Proc. Natl. Acad. Sci. U.S.A.">
        <title>The resurrection genome of Boea hygrometrica: A blueprint for survival of dehydration.</title>
        <authorList>
            <person name="Xiao L."/>
            <person name="Yang G."/>
            <person name="Zhang L."/>
            <person name="Yang X."/>
            <person name="Zhao S."/>
            <person name="Ji Z."/>
            <person name="Zhou Q."/>
            <person name="Hu M."/>
            <person name="Wang Y."/>
            <person name="Chen M."/>
            <person name="Xu Y."/>
            <person name="Jin H."/>
            <person name="Xiao X."/>
            <person name="Hu G."/>
            <person name="Bao F."/>
            <person name="Hu Y."/>
            <person name="Wan P."/>
            <person name="Li L."/>
            <person name="Deng X."/>
            <person name="Kuang T."/>
            <person name="Xiang C."/>
            <person name="Zhu J.K."/>
            <person name="Oliver M.J."/>
            <person name="He Y."/>
        </authorList>
    </citation>
    <scope>NUCLEOTIDE SEQUENCE [LARGE SCALE GENOMIC DNA]</scope>
    <source>
        <strain evidence="3">cv. XS01</strain>
    </source>
</reference>
<name>A0A2Z7D9U3_9LAMI</name>
<evidence type="ECO:0000256" key="1">
    <source>
        <dbReference type="SAM" id="MobiDB-lite"/>
    </source>
</evidence>
<dbReference type="EMBL" id="KQ988221">
    <property type="protein sequence ID" value="KZV56191.1"/>
    <property type="molecule type" value="Genomic_DNA"/>
</dbReference>
<accession>A0A2Z7D9U3</accession>
<feature type="region of interest" description="Disordered" evidence="1">
    <location>
        <begin position="215"/>
        <end position="262"/>
    </location>
</feature>
<proteinExistence type="predicted"/>
<sequence>MDPEIREINWATNFLPKIDPPGKGKEILEAFTRSNPVEEHCLLVIQSVWEAVSSKMSSYDEWARFRNEHRAAFDTAAPSVNYDHMCLWFLERELKEIIKQHRYQRFQAGLPLLVPESSATGYASSDDIPQITWAEARIVSKQGTNATAQETEEQPAQAEGQQVLAIEHQAQEQPAQEEDTTMIEQQAQEHITIEEIPPVVKNVEEAEAIDSLEHQAQEEEQQAPEAGQAGPIPPSPSDSSLSVHSSDSVGNNEDHQGPTSSGLHIVQYTEPRDNVQAEQDFAQIGPRNVNFSSPQEDFYAVSELKSMKSFVTSLEPTVNMMMDDHMYMKYDSQIFRRAFYNNMDEVVTSINKVNKIFFSAQGHTKKREIDGEFISFGEDKKRLIGLENYQLDQDGAYYVETKSNLI</sequence>
<organism evidence="2 3">
    <name type="scientific">Dorcoceras hygrometricum</name>
    <dbReference type="NCBI Taxonomy" id="472368"/>
    <lineage>
        <taxon>Eukaryota</taxon>
        <taxon>Viridiplantae</taxon>
        <taxon>Streptophyta</taxon>
        <taxon>Embryophyta</taxon>
        <taxon>Tracheophyta</taxon>
        <taxon>Spermatophyta</taxon>
        <taxon>Magnoliopsida</taxon>
        <taxon>eudicotyledons</taxon>
        <taxon>Gunneridae</taxon>
        <taxon>Pentapetalae</taxon>
        <taxon>asterids</taxon>
        <taxon>lamiids</taxon>
        <taxon>Lamiales</taxon>
        <taxon>Gesneriaceae</taxon>
        <taxon>Didymocarpoideae</taxon>
        <taxon>Trichosporeae</taxon>
        <taxon>Loxocarpinae</taxon>
        <taxon>Dorcoceras</taxon>
    </lineage>
</organism>
<evidence type="ECO:0000313" key="2">
    <source>
        <dbReference type="EMBL" id="KZV56191.1"/>
    </source>
</evidence>
<gene>
    <name evidence="2" type="ORF">F511_23788</name>
</gene>
<keyword evidence="3" id="KW-1185">Reference proteome</keyword>